<proteinExistence type="predicted"/>
<dbReference type="RefSeq" id="WP_101310336.1">
    <property type="nucleotide sequence ID" value="NZ_CAXXEE010000003.1"/>
</dbReference>
<comment type="caution">
    <text evidence="1">The sequence shown here is derived from an EMBL/GenBank/DDBJ whole genome shotgun (WGS) entry which is preliminary data.</text>
</comment>
<dbReference type="Pfam" id="PF11322">
    <property type="entry name" value="DUF3124"/>
    <property type="match status" value="1"/>
</dbReference>
<evidence type="ECO:0000313" key="2">
    <source>
        <dbReference type="Proteomes" id="UP000233618"/>
    </source>
</evidence>
<keyword evidence="2" id="KW-1185">Reference proteome</keyword>
<dbReference type="EMBL" id="MVDE01000020">
    <property type="protein sequence ID" value="PKQ65226.1"/>
    <property type="molecule type" value="Genomic_DNA"/>
</dbReference>
<reference evidence="1 2" key="1">
    <citation type="journal article" date="2017" name="Front. Microbiol.">
        <title>Labilibaculum manganireducens gen. nov., sp. nov. and Labilibaculum filiforme sp. nov., Novel Bacteroidetes Isolated from Subsurface Sediments of the Baltic Sea.</title>
        <authorList>
            <person name="Vandieken V."/>
            <person name="Marshall I.P."/>
            <person name="Niemann H."/>
            <person name="Engelen B."/>
            <person name="Cypionka H."/>
        </authorList>
    </citation>
    <scope>NUCLEOTIDE SEQUENCE [LARGE SCALE GENOMIC DNA]</scope>
    <source>
        <strain evidence="1 2">59.10-2M</strain>
    </source>
</reference>
<dbReference type="AlphaFoldDB" id="A0A2N3I4K2"/>
<evidence type="ECO:0008006" key="3">
    <source>
        <dbReference type="Google" id="ProtNLM"/>
    </source>
</evidence>
<gene>
    <name evidence="1" type="ORF">BZG01_13285</name>
</gene>
<sequence>MRNTFKILVIALIIGSCNEKETDKYPVRQADWKSKQANIEKFDEFFQGKTYLPVYSHIYHIHEHRTFDLTSTVSIRNISPTDSVYILKADYYNTIGENIRQYIKKPIFLRPLETLEIIIEEQDMEGGSGANFVFDWAKRNDINPPLFEAVMISTYGQQGLSFTTRGLPVFE</sequence>
<organism evidence="1 2">
    <name type="scientific">Labilibaculum manganireducens</name>
    <dbReference type="NCBI Taxonomy" id="1940525"/>
    <lineage>
        <taxon>Bacteria</taxon>
        <taxon>Pseudomonadati</taxon>
        <taxon>Bacteroidota</taxon>
        <taxon>Bacteroidia</taxon>
        <taxon>Marinilabiliales</taxon>
        <taxon>Marinifilaceae</taxon>
        <taxon>Labilibaculum</taxon>
    </lineage>
</organism>
<accession>A0A2N3I4K2</accession>
<name>A0A2N3I4K2_9BACT</name>
<dbReference type="InterPro" id="IPR021471">
    <property type="entry name" value="DUF3124"/>
</dbReference>
<dbReference type="PROSITE" id="PS51257">
    <property type="entry name" value="PROKAR_LIPOPROTEIN"/>
    <property type="match status" value="1"/>
</dbReference>
<evidence type="ECO:0000313" key="1">
    <source>
        <dbReference type="EMBL" id="PKQ65226.1"/>
    </source>
</evidence>
<dbReference type="Proteomes" id="UP000233618">
    <property type="component" value="Unassembled WGS sequence"/>
</dbReference>
<protein>
    <recommendedName>
        <fullName evidence="3">DUF3124 domain-containing protein</fullName>
    </recommendedName>
</protein>